<feature type="binding site" evidence="7">
    <location>
        <position position="473"/>
    </location>
    <ligand>
        <name>Mg(2+)</name>
        <dbReference type="ChEBI" id="CHEBI:18420"/>
    </ligand>
</feature>
<evidence type="ECO:0000313" key="9">
    <source>
        <dbReference type="Proteomes" id="UP000247555"/>
    </source>
</evidence>
<organism evidence="8 9">
    <name type="scientific">Rivihabitans pingtungensis</name>
    <dbReference type="NCBI Taxonomy" id="1054498"/>
    <lineage>
        <taxon>Bacteria</taxon>
        <taxon>Pseudomonadati</taxon>
        <taxon>Pseudomonadota</taxon>
        <taxon>Betaproteobacteria</taxon>
        <taxon>Neisseriales</taxon>
        <taxon>Aquaspirillaceae</taxon>
        <taxon>Rivihabitans</taxon>
    </lineage>
</organism>
<reference evidence="8 9" key="1">
    <citation type="submission" date="2018-05" db="EMBL/GenBank/DDBJ databases">
        <title>Genomic Encyclopedia of Type Strains, Phase IV (KMG-IV): sequencing the most valuable type-strain genomes for metagenomic binning, comparative biology and taxonomic classification.</title>
        <authorList>
            <person name="Goeker M."/>
        </authorList>
    </citation>
    <scope>NUCLEOTIDE SEQUENCE [LARGE SCALE GENOMIC DNA]</scope>
    <source>
        <strain evidence="8 9">DSM 29661</strain>
    </source>
</reference>
<dbReference type="Pfam" id="PF00374">
    <property type="entry name" value="NiFeSe_Hases"/>
    <property type="match status" value="2"/>
</dbReference>
<dbReference type="PANTHER" id="PTHR42958">
    <property type="entry name" value="HYDROGENASE-2 LARGE CHAIN"/>
    <property type="match status" value="1"/>
</dbReference>
<dbReference type="InterPro" id="IPR001501">
    <property type="entry name" value="Ni-dep_hyd_lsu"/>
</dbReference>
<proteinExistence type="inferred from homology"/>
<feature type="binding site" evidence="7">
    <location>
        <position position="470"/>
    </location>
    <ligand>
        <name>Fe cation</name>
        <dbReference type="ChEBI" id="CHEBI:24875"/>
    </ligand>
</feature>
<dbReference type="PANTHER" id="PTHR42958:SF4">
    <property type="entry name" value="HYDROGENASE EXPRESSION_FORMATION PROTEIN HUPK"/>
    <property type="match status" value="1"/>
</dbReference>
<keyword evidence="5 7" id="KW-0479">Metal-binding</keyword>
<keyword evidence="4 7" id="KW-0533">Nickel</keyword>
<accession>A0A318L4B0</accession>
<evidence type="ECO:0000256" key="3">
    <source>
        <dbReference type="ARBA" id="ARBA00009292"/>
    </source>
</evidence>
<evidence type="ECO:0000256" key="4">
    <source>
        <dbReference type="ARBA" id="ARBA00022596"/>
    </source>
</evidence>
<keyword evidence="7" id="KW-0460">Magnesium</keyword>
<comment type="cofactor">
    <cofactor evidence="1 7">
        <name>Ni(2+)</name>
        <dbReference type="ChEBI" id="CHEBI:49786"/>
    </cofactor>
</comment>
<feature type="binding site" evidence="7">
    <location>
        <position position="63"/>
    </location>
    <ligand>
        <name>Fe cation</name>
        <dbReference type="ChEBI" id="CHEBI:24875"/>
    </ligand>
</feature>
<comment type="caution">
    <text evidence="8">The sequence shown here is derived from an EMBL/GenBank/DDBJ whole genome shotgun (WGS) entry which is preliminary data.</text>
</comment>
<comment type="similarity">
    <text evidence="3">Belongs to the [NiFe]/[NiFeSe] hydrogenase large subunit family.</text>
</comment>
<dbReference type="OrthoDB" id="9761717at2"/>
<keyword evidence="9" id="KW-1185">Reference proteome</keyword>
<protein>
    <submittedName>
        <fullName evidence="8">Hydrogenase large subunit</fullName>
    </submittedName>
</protein>
<name>A0A318L4B0_9NEIS</name>
<dbReference type="RefSeq" id="WP_110389986.1">
    <property type="nucleotide sequence ID" value="NZ_QJKI01000004.1"/>
</dbReference>
<dbReference type="InterPro" id="IPR050867">
    <property type="entry name" value="NiFe/NiFeSe_hydrgnase_LSU"/>
</dbReference>
<evidence type="ECO:0000313" key="8">
    <source>
        <dbReference type="EMBL" id="PXX80293.1"/>
    </source>
</evidence>
<feature type="binding site" evidence="7">
    <location>
        <position position="467"/>
    </location>
    <ligand>
        <name>Ni(2+)</name>
        <dbReference type="ChEBI" id="CHEBI:49786"/>
    </ligand>
</feature>
<dbReference type="Gene3D" id="1.10.645.10">
    <property type="entry name" value="Cytochrome-c3 Hydrogenase, chain B"/>
    <property type="match status" value="1"/>
</dbReference>
<gene>
    <name evidence="8" type="ORF">DFR34_10464</name>
</gene>
<feature type="binding site" evidence="7">
    <location>
        <position position="63"/>
    </location>
    <ligand>
        <name>Ni(2+)</name>
        <dbReference type="ChEBI" id="CHEBI:49786"/>
    </ligand>
</feature>
<dbReference type="AlphaFoldDB" id="A0A318L4B0"/>
<evidence type="ECO:0000256" key="2">
    <source>
        <dbReference type="ARBA" id="ARBA00004196"/>
    </source>
</evidence>
<evidence type="ECO:0000256" key="1">
    <source>
        <dbReference type="ARBA" id="ARBA00001967"/>
    </source>
</evidence>
<dbReference type="GO" id="GO:0016151">
    <property type="term" value="F:nickel cation binding"/>
    <property type="evidence" value="ECO:0007669"/>
    <property type="project" value="InterPro"/>
</dbReference>
<comment type="cofactor">
    <cofactor evidence="7">
        <name>Fe cation</name>
        <dbReference type="ChEBI" id="CHEBI:24875"/>
    </cofactor>
</comment>
<evidence type="ECO:0000256" key="5">
    <source>
        <dbReference type="ARBA" id="ARBA00022723"/>
    </source>
</evidence>
<keyword evidence="7" id="KW-0408">Iron</keyword>
<evidence type="ECO:0000256" key="7">
    <source>
        <dbReference type="PIRSR" id="PIRSR601501-1"/>
    </source>
</evidence>
<feature type="binding site" evidence="7">
    <location>
        <position position="60"/>
    </location>
    <ligand>
        <name>Ni(2+)</name>
        <dbReference type="ChEBI" id="CHEBI:49786"/>
    </ligand>
</feature>
<dbReference type="InterPro" id="IPR018194">
    <property type="entry name" value="Ni-dep_hyd_lsu_Ni_BS"/>
</dbReference>
<dbReference type="InterPro" id="IPR029014">
    <property type="entry name" value="NiFe-Hase_large"/>
</dbReference>
<feature type="binding site" evidence="7">
    <location>
        <position position="423"/>
    </location>
    <ligand>
        <name>Mg(2+)</name>
        <dbReference type="ChEBI" id="CHEBI:18420"/>
    </ligand>
</feature>
<comment type="subcellular location">
    <subcellularLocation>
        <location evidence="2">Cell envelope</location>
    </subcellularLocation>
</comment>
<dbReference type="PROSITE" id="PS00507">
    <property type="entry name" value="NI_HGENASE_L_1"/>
    <property type="match status" value="1"/>
</dbReference>
<dbReference type="SUPFAM" id="SSF56762">
    <property type="entry name" value="HydB/Nqo4-like"/>
    <property type="match status" value="1"/>
</dbReference>
<dbReference type="GO" id="GO:0030313">
    <property type="term" value="C:cell envelope"/>
    <property type="evidence" value="ECO:0007669"/>
    <property type="project" value="UniProtKB-SubCell"/>
</dbReference>
<dbReference type="EMBL" id="QJKI01000004">
    <property type="protein sequence ID" value="PXX80293.1"/>
    <property type="molecule type" value="Genomic_DNA"/>
</dbReference>
<keyword evidence="6" id="KW-0560">Oxidoreductase</keyword>
<dbReference type="GO" id="GO:0008901">
    <property type="term" value="F:ferredoxin hydrogenase activity"/>
    <property type="evidence" value="ECO:0007669"/>
    <property type="project" value="InterPro"/>
</dbReference>
<sequence length="473" mass="51102">MSRKILGPFNRVEGDLAVNLTLENGRVAQAQVTSPLYRGFERALVGRPLADALVVVPRICGICSVSQSVAAVRLMQALSGARPAANGERVMNIVHACENLADHLTHFYLFFAPDLAHADYAGQPWHADWAARLASGGPAARQWLAARATLLRIVGLLAGRWPHTLALQAGGVTRTVDAAERLRLLGWLAEVRRFVEITLLGLPIDAMLAIDHPDQLERLRAAGGDSGRWLRAADALGFAQLGRAHDHFLAFAAYGCDGEHPWPAGVWRDGAAQALNLRRIQEDVSHSWYENAPARHPAEGDTRPNPHKHGAYSWNKAPRIDGLPAETGALARQLLAGQGCLRALVAAHGGSVLTRVLARQFEAAWLLAAIERWLRELDLAAPFIAAAPHDAVDGCAAGLTEAARGALGHWATVEHGQITRYQIIAPTSWNFSPRDAHGMPGPLETALQGVADHELSVQHVVRSFDPCMVCTVH</sequence>
<dbReference type="Proteomes" id="UP000247555">
    <property type="component" value="Unassembled WGS sequence"/>
</dbReference>
<feature type="binding site" evidence="7">
    <location>
        <position position="41"/>
    </location>
    <ligand>
        <name>Mg(2+)</name>
        <dbReference type="ChEBI" id="CHEBI:18420"/>
    </ligand>
</feature>
<evidence type="ECO:0000256" key="6">
    <source>
        <dbReference type="ARBA" id="ARBA00023002"/>
    </source>
</evidence>